<dbReference type="RefSeq" id="WP_184751192.1">
    <property type="nucleotide sequence ID" value="NZ_JACHKY010000003.1"/>
</dbReference>
<reference evidence="1 2" key="1">
    <citation type="submission" date="2020-08" db="EMBL/GenBank/DDBJ databases">
        <title>Functional genomics of gut bacteria from endangered species of beetles.</title>
        <authorList>
            <person name="Carlos-Shanley C."/>
        </authorList>
    </citation>
    <scope>NUCLEOTIDE SEQUENCE [LARGE SCALE GENOMIC DNA]</scope>
    <source>
        <strain evidence="1 2">S00123</strain>
    </source>
</reference>
<name>A0A7W7IPS2_9CAUL</name>
<organism evidence="1 2">
    <name type="scientific">Brevundimonas bullata</name>
    <dbReference type="NCBI Taxonomy" id="13160"/>
    <lineage>
        <taxon>Bacteria</taxon>
        <taxon>Pseudomonadati</taxon>
        <taxon>Pseudomonadota</taxon>
        <taxon>Alphaproteobacteria</taxon>
        <taxon>Caulobacterales</taxon>
        <taxon>Caulobacteraceae</taxon>
        <taxon>Brevundimonas</taxon>
    </lineage>
</organism>
<keyword evidence="2" id="KW-1185">Reference proteome</keyword>
<gene>
    <name evidence="1" type="ORF">HNP32_002053</name>
</gene>
<dbReference type="SUPFAM" id="SSF48613">
    <property type="entry name" value="Heme oxygenase-like"/>
    <property type="match status" value="1"/>
</dbReference>
<proteinExistence type="predicted"/>
<dbReference type="CDD" id="cd19166">
    <property type="entry name" value="HemeO-bac"/>
    <property type="match status" value="1"/>
</dbReference>
<dbReference type="Proteomes" id="UP000539957">
    <property type="component" value="Unassembled WGS sequence"/>
</dbReference>
<evidence type="ECO:0000313" key="2">
    <source>
        <dbReference type="Proteomes" id="UP000539957"/>
    </source>
</evidence>
<accession>A0A7W7IPS2</accession>
<dbReference type="InterPro" id="IPR016084">
    <property type="entry name" value="Haem_Oase-like_multi-hlx"/>
</dbReference>
<evidence type="ECO:0000313" key="1">
    <source>
        <dbReference type="EMBL" id="MBB4798309.1"/>
    </source>
</evidence>
<dbReference type="AlphaFoldDB" id="A0A7W7IPS2"/>
<comment type="caution">
    <text evidence="1">The sequence shown here is derived from an EMBL/GenBank/DDBJ whole genome shotgun (WGS) entry which is preliminary data.</text>
</comment>
<sequence>MSRYDLACRADYGAFLQAQAGAFMGVEAALDGADAETHLPDWHERRRTMALRSDLGLMGLALPQPAAVAPFRGEAEVLGAIYVLEGSRLGGAVLIRSVPDDLPKSFLSSGNPAAWRALASVLDERLSSPDRFDRAASAACSVFAVFENAARAYPGADRK</sequence>
<dbReference type="Gene3D" id="1.20.910.10">
    <property type="entry name" value="Heme oxygenase-like"/>
    <property type="match status" value="1"/>
</dbReference>
<protein>
    <submittedName>
        <fullName evidence="1">Heme oxygenase</fullName>
    </submittedName>
</protein>
<dbReference type="EMBL" id="JACHKY010000003">
    <property type="protein sequence ID" value="MBB4798309.1"/>
    <property type="molecule type" value="Genomic_DNA"/>
</dbReference>